<dbReference type="InterPro" id="IPR034718">
    <property type="entry name" value="RlpA"/>
</dbReference>
<dbReference type="PANTHER" id="PTHR34183">
    <property type="entry name" value="ENDOLYTIC PEPTIDOGLYCAN TRANSGLYCOSYLASE RLPA"/>
    <property type="match status" value="1"/>
</dbReference>
<dbReference type="Gene3D" id="2.40.40.10">
    <property type="entry name" value="RlpA-like domain"/>
    <property type="match status" value="1"/>
</dbReference>
<reference evidence="6 7" key="1">
    <citation type="submission" date="2018-09" db="EMBL/GenBank/DDBJ databases">
        <authorList>
            <consortium name="Pathogen Informatics"/>
        </authorList>
    </citation>
    <scope>NUCLEOTIDE SEQUENCE [LARGE SCALE GENOMIC DNA]</scope>
    <source>
        <strain evidence="6 7">OH-22767</strain>
    </source>
</reference>
<dbReference type="SUPFAM" id="SSF50685">
    <property type="entry name" value="Barwin-like endoglucanases"/>
    <property type="match status" value="1"/>
</dbReference>
<evidence type="ECO:0000256" key="2">
    <source>
        <dbReference type="ARBA" id="ARBA00023316"/>
    </source>
</evidence>
<feature type="domain" description="RlpA-like protein double-psi beta-barrel" evidence="5">
    <location>
        <begin position="34"/>
        <end position="120"/>
    </location>
</feature>
<evidence type="ECO:0000259" key="5">
    <source>
        <dbReference type="Pfam" id="PF03330"/>
    </source>
</evidence>
<evidence type="ECO:0000256" key="1">
    <source>
        <dbReference type="ARBA" id="ARBA00023239"/>
    </source>
</evidence>
<dbReference type="InterPro" id="IPR009009">
    <property type="entry name" value="RlpA-like_DPBB"/>
</dbReference>
<dbReference type="AlphaFoldDB" id="A0A383TV00"/>
<dbReference type="Pfam" id="PF03330">
    <property type="entry name" value="DPBB_1"/>
    <property type="match status" value="1"/>
</dbReference>
<keyword evidence="7" id="KW-1185">Reference proteome</keyword>
<proteinExistence type="inferred from homology"/>
<keyword evidence="1 3" id="KW-0456">Lyase</keyword>
<dbReference type="PANTHER" id="PTHR34183:SF1">
    <property type="entry name" value="ENDOLYTIC PEPTIDOGLYCAN TRANSGLYCOSYLASE RLPA"/>
    <property type="match status" value="1"/>
</dbReference>
<dbReference type="InterPro" id="IPR012997">
    <property type="entry name" value="RplA"/>
</dbReference>
<comment type="function">
    <text evidence="3">Lytic transglycosylase with a strong preference for naked glycan strands that lack stem peptides.</text>
</comment>
<comment type="similarity">
    <text evidence="3 4">Belongs to the RlpA family.</text>
</comment>
<dbReference type="CDD" id="cd22268">
    <property type="entry name" value="DPBB_RlpA-like"/>
    <property type="match status" value="1"/>
</dbReference>
<gene>
    <name evidence="3" type="primary">rlpA</name>
    <name evidence="6" type="ORF">SAMEA104719789_00080</name>
</gene>
<dbReference type="GO" id="GO:0071555">
    <property type="term" value="P:cell wall organization"/>
    <property type="evidence" value="ECO:0007669"/>
    <property type="project" value="UniProtKB-KW"/>
</dbReference>
<dbReference type="Proteomes" id="UP000262142">
    <property type="component" value="Unassembled WGS sequence"/>
</dbReference>
<organism evidence="6 7">
    <name type="scientific">Candidatus Ornithobacterium hominis</name>
    <dbReference type="NCBI Taxonomy" id="2497989"/>
    <lineage>
        <taxon>Bacteria</taxon>
        <taxon>Pseudomonadati</taxon>
        <taxon>Bacteroidota</taxon>
        <taxon>Flavobacteriia</taxon>
        <taxon>Flavobacteriales</taxon>
        <taxon>Weeksellaceae</taxon>
        <taxon>Ornithobacterium</taxon>
    </lineage>
</organism>
<evidence type="ECO:0000313" key="7">
    <source>
        <dbReference type="Proteomes" id="UP000262142"/>
    </source>
</evidence>
<dbReference type="EMBL" id="UNSC01000001">
    <property type="protein sequence ID" value="SZD70989.1"/>
    <property type="molecule type" value="Genomic_DNA"/>
</dbReference>
<dbReference type="OrthoDB" id="9779128at2"/>
<evidence type="ECO:0000256" key="3">
    <source>
        <dbReference type="HAMAP-Rule" id="MF_02071"/>
    </source>
</evidence>
<dbReference type="RefSeq" id="WP_119057046.1">
    <property type="nucleotide sequence ID" value="NZ_UNSC01000001.1"/>
</dbReference>
<dbReference type="NCBIfam" id="TIGR00413">
    <property type="entry name" value="rlpA"/>
    <property type="match status" value="1"/>
</dbReference>
<protein>
    <recommendedName>
        <fullName evidence="3">Probable endolytic peptidoglycan transglycosylase RlpA</fullName>
        <ecNumber evidence="3">4.2.2.-</ecNumber>
    </recommendedName>
</protein>
<evidence type="ECO:0000313" key="6">
    <source>
        <dbReference type="EMBL" id="SZD70989.1"/>
    </source>
</evidence>
<dbReference type="InterPro" id="IPR036908">
    <property type="entry name" value="RlpA-like_sf"/>
</dbReference>
<dbReference type="GO" id="GO:0000270">
    <property type="term" value="P:peptidoglycan metabolic process"/>
    <property type="evidence" value="ECO:0007669"/>
    <property type="project" value="UniProtKB-UniRule"/>
</dbReference>
<dbReference type="EC" id="4.2.2.-" evidence="3"/>
<dbReference type="GO" id="GO:0008932">
    <property type="term" value="F:lytic endotransglycosylase activity"/>
    <property type="evidence" value="ECO:0007669"/>
    <property type="project" value="UniProtKB-UniRule"/>
</dbReference>
<keyword evidence="2 3" id="KW-0961">Cell wall biogenesis/degradation</keyword>
<accession>A0A383TV00</accession>
<evidence type="ECO:0000256" key="4">
    <source>
        <dbReference type="RuleBase" id="RU003495"/>
    </source>
</evidence>
<dbReference type="HAMAP" id="MF_02071">
    <property type="entry name" value="RlpA"/>
    <property type="match status" value="1"/>
</dbReference>
<sequence length="123" mass="13808">MKTLALSTYMIFNLLSAPSSVDEMKTESELKTAKVSWYGKKFHGKKTASGEIYNMYELTAANKKLPFGTRVKIINPKNGKEVIVTINDRGPYVGSRKFDLSKAAFEKIADPVKGVIRIQYEIL</sequence>
<name>A0A383TV00_9FLAO</name>